<proteinExistence type="predicted"/>
<gene>
    <name evidence="2" type="ORF">MBFIL_09590</name>
</gene>
<evidence type="ECO:0000256" key="1">
    <source>
        <dbReference type="SAM" id="Phobius"/>
    </source>
</evidence>
<sequence>MDILLISEYILIIALIIFMIAAIRITTHKTIAMGLIGSATFSLALAILLVIVGSIYNIEFSKDIALALIILGVVGTIAFSVALRRG</sequence>
<feature type="transmembrane region" description="Helical" evidence="1">
    <location>
        <begin position="6"/>
        <end position="23"/>
    </location>
</feature>
<dbReference type="AlphaFoldDB" id="A0A166C077"/>
<reference evidence="2 3" key="1">
    <citation type="submission" date="2016-04" db="EMBL/GenBank/DDBJ databases">
        <title>Genome sequence of Methanobrevibacter filiformis DSM 11501.</title>
        <authorList>
            <person name="Poehlein A."/>
            <person name="Seedorf H."/>
            <person name="Daniel R."/>
        </authorList>
    </citation>
    <scope>NUCLEOTIDE SEQUENCE [LARGE SCALE GENOMIC DNA]</scope>
    <source>
        <strain evidence="2 3">DSM 11501</strain>
    </source>
</reference>
<dbReference type="RefSeq" id="WP_211261720.1">
    <property type="nucleotide sequence ID" value="NZ_LWMT01000191.1"/>
</dbReference>
<dbReference type="EMBL" id="LWMT01000191">
    <property type="protein sequence ID" value="KZX13994.1"/>
    <property type="molecule type" value="Genomic_DNA"/>
</dbReference>
<comment type="caution">
    <text evidence="2">The sequence shown here is derived from an EMBL/GenBank/DDBJ whole genome shotgun (WGS) entry which is preliminary data.</text>
</comment>
<evidence type="ECO:0000313" key="2">
    <source>
        <dbReference type="EMBL" id="KZX13994.1"/>
    </source>
</evidence>
<keyword evidence="1" id="KW-0812">Transmembrane</keyword>
<feature type="transmembrane region" description="Helical" evidence="1">
    <location>
        <begin position="64"/>
        <end position="83"/>
    </location>
</feature>
<accession>A0A166C077</accession>
<keyword evidence="1" id="KW-0472">Membrane</keyword>
<evidence type="ECO:0000313" key="3">
    <source>
        <dbReference type="Proteomes" id="UP000077066"/>
    </source>
</evidence>
<feature type="transmembrane region" description="Helical" evidence="1">
    <location>
        <begin position="35"/>
        <end position="58"/>
    </location>
</feature>
<dbReference type="STRING" id="55758.MBFIL_09590"/>
<name>A0A166C077_9EURY</name>
<organism evidence="2 3">
    <name type="scientific">Methanobrevibacter filiformis</name>
    <dbReference type="NCBI Taxonomy" id="55758"/>
    <lineage>
        <taxon>Archaea</taxon>
        <taxon>Methanobacteriati</taxon>
        <taxon>Methanobacteriota</taxon>
        <taxon>Methanomada group</taxon>
        <taxon>Methanobacteria</taxon>
        <taxon>Methanobacteriales</taxon>
        <taxon>Methanobacteriaceae</taxon>
        <taxon>Methanobrevibacter</taxon>
    </lineage>
</organism>
<dbReference type="PATRIC" id="fig|55758.3.peg.1096"/>
<dbReference type="Proteomes" id="UP000077066">
    <property type="component" value="Unassembled WGS sequence"/>
</dbReference>
<protein>
    <submittedName>
        <fullName evidence="2">Putative monovalent cation/H+ antiporter subunit F</fullName>
    </submittedName>
</protein>
<dbReference type="OrthoDB" id="70626at2157"/>
<keyword evidence="1" id="KW-1133">Transmembrane helix</keyword>
<dbReference type="NCBIfam" id="NF009254">
    <property type="entry name" value="PRK12612.1-2"/>
    <property type="match status" value="1"/>
</dbReference>
<keyword evidence="3" id="KW-1185">Reference proteome</keyword>